<dbReference type="KEGG" id="cvn:111133510"/>
<reference evidence="4" key="1">
    <citation type="submission" date="2025-08" db="UniProtKB">
        <authorList>
            <consortium name="RefSeq"/>
        </authorList>
    </citation>
    <scope>IDENTIFICATION</scope>
    <source>
        <tissue evidence="4">Whole sample</tissue>
    </source>
</reference>
<dbReference type="OrthoDB" id="239865at2759"/>
<dbReference type="Proteomes" id="UP000694844">
    <property type="component" value="Chromosome 5"/>
</dbReference>
<keyword evidence="3" id="KW-1185">Reference proteome</keyword>
<accession>A0A8B8EC36</accession>
<feature type="domain" description="DUF7886" evidence="2">
    <location>
        <begin position="115"/>
        <end position="259"/>
    </location>
</feature>
<dbReference type="PANTHER" id="PTHR47915">
    <property type="entry name" value="SI:DKEY-19B23.7"/>
    <property type="match status" value="1"/>
</dbReference>
<feature type="compositionally biased region" description="Polar residues" evidence="1">
    <location>
        <begin position="315"/>
        <end position="325"/>
    </location>
</feature>
<dbReference type="AlphaFoldDB" id="A0A8B8EC36"/>
<name>A0A8B8EC36_CRAVI</name>
<evidence type="ECO:0000256" key="1">
    <source>
        <dbReference type="SAM" id="MobiDB-lite"/>
    </source>
</evidence>
<protein>
    <submittedName>
        <fullName evidence="4">Uncharacterized protein LOC111133510</fullName>
    </submittedName>
</protein>
<dbReference type="RefSeq" id="XP_022337680.1">
    <property type="nucleotide sequence ID" value="XM_022481972.1"/>
</dbReference>
<organism evidence="3 4">
    <name type="scientific">Crassostrea virginica</name>
    <name type="common">Eastern oyster</name>
    <dbReference type="NCBI Taxonomy" id="6565"/>
    <lineage>
        <taxon>Eukaryota</taxon>
        <taxon>Metazoa</taxon>
        <taxon>Spiralia</taxon>
        <taxon>Lophotrochozoa</taxon>
        <taxon>Mollusca</taxon>
        <taxon>Bivalvia</taxon>
        <taxon>Autobranchia</taxon>
        <taxon>Pteriomorphia</taxon>
        <taxon>Ostreida</taxon>
        <taxon>Ostreoidea</taxon>
        <taxon>Ostreidae</taxon>
        <taxon>Crassostrea</taxon>
    </lineage>
</organism>
<sequence length="325" mass="36522">MDAARQESILKKRLQAFLAELLKFGTIKGFKNFAMYLRGREELVISVLNEPKSSQYIHTLENTTTSSSFKDPNRSGSLTSTNLPYDKRSLLISLRSQMNLTTAAVPKGVGLPPASPSDSEMQPGDEASTLFLIAGYARYNCPYVWIRSNHHRLIKLMGDVESEKDSPLRLKSTNSWKDRNVTLYDIVAELVKLNTYPAPQNPFELDTDYFSSLPPAERVLETAAMIQTLKSIFLNTSNDRPYTGYVLDDLQLMMKMHFTTLKTLAQEDALPIVQQNQKQRTRSASRPGGSGYPPHRYGPVPSSQSHAPPVGQYGAPQQSYNYSRY</sequence>
<evidence type="ECO:0000313" key="4">
    <source>
        <dbReference type="RefSeq" id="XP_022337680.1"/>
    </source>
</evidence>
<evidence type="ECO:0000313" key="3">
    <source>
        <dbReference type="Proteomes" id="UP000694844"/>
    </source>
</evidence>
<evidence type="ECO:0000259" key="2">
    <source>
        <dbReference type="Pfam" id="PF25377"/>
    </source>
</evidence>
<gene>
    <name evidence="4" type="primary">LOC111133510</name>
</gene>
<dbReference type="InterPro" id="IPR057208">
    <property type="entry name" value="DUF7886"/>
</dbReference>
<dbReference type="PANTHER" id="PTHR47915:SF1">
    <property type="entry name" value="SI:DKEY-19B23.7"/>
    <property type="match status" value="1"/>
</dbReference>
<dbReference type="Pfam" id="PF25377">
    <property type="entry name" value="DUF7886"/>
    <property type="match status" value="1"/>
</dbReference>
<proteinExistence type="predicted"/>
<dbReference type="GeneID" id="111133510"/>
<feature type="region of interest" description="Disordered" evidence="1">
    <location>
        <begin position="274"/>
        <end position="325"/>
    </location>
</feature>
<feature type="compositionally biased region" description="Polar residues" evidence="1">
    <location>
        <begin position="274"/>
        <end position="284"/>
    </location>
</feature>